<evidence type="ECO:0000256" key="1">
    <source>
        <dbReference type="SAM" id="SignalP"/>
    </source>
</evidence>
<organism evidence="2 3">
    <name type="scientific">Pseudomonas alkylphenolica</name>
    <dbReference type="NCBI Taxonomy" id="237609"/>
    <lineage>
        <taxon>Bacteria</taxon>
        <taxon>Pseudomonadati</taxon>
        <taxon>Pseudomonadota</taxon>
        <taxon>Gammaproteobacteria</taxon>
        <taxon>Pseudomonadales</taxon>
        <taxon>Pseudomonadaceae</taxon>
        <taxon>Pseudomonas</taxon>
    </lineage>
</organism>
<reference evidence="2 3" key="1">
    <citation type="submission" date="2018-06" db="EMBL/GenBank/DDBJ databases">
        <title>Bacteria isolated from soil of Wuhan.</title>
        <authorList>
            <person name="Wei X."/>
            <person name="Chunhua H."/>
        </authorList>
    </citation>
    <scope>NUCLEOTIDE SEQUENCE [LARGE SCALE GENOMIC DNA]</scope>
    <source>
        <strain evidence="3">xwS2</strain>
    </source>
</reference>
<feature type="signal peptide" evidence="1">
    <location>
        <begin position="1"/>
        <end position="22"/>
    </location>
</feature>
<keyword evidence="1" id="KW-0732">Signal</keyword>
<dbReference type="EMBL" id="QJRG01000047">
    <property type="protein sequence ID" value="RWU21560.1"/>
    <property type="molecule type" value="Genomic_DNA"/>
</dbReference>
<gene>
    <name evidence="2" type="ORF">DM813_20520</name>
</gene>
<proteinExistence type="predicted"/>
<accession>A0A443ZR39</accession>
<evidence type="ECO:0000313" key="2">
    <source>
        <dbReference type="EMBL" id="RWU21560.1"/>
    </source>
</evidence>
<dbReference type="Gene3D" id="2.30.140.50">
    <property type="entry name" value="Protein of unknown function DUF2790"/>
    <property type="match status" value="1"/>
</dbReference>
<dbReference type="Pfam" id="PF10976">
    <property type="entry name" value="DUF2790"/>
    <property type="match status" value="1"/>
</dbReference>
<dbReference type="Proteomes" id="UP000288983">
    <property type="component" value="Unassembled WGS sequence"/>
</dbReference>
<dbReference type="OrthoDB" id="6903098at2"/>
<sequence>MKSTHGLLVAAQVLLATPGALAAAPSMTDPRLLAHAQAVQAYAARNGTAVPTIEDYHYGAAPDVARLVAQTPMAPGCEAAPMLMTYESSSGQLVTLRYALEGQCPRLQSAR</sequence>
<dbReference type="InterPro" id="IPR021245">
    <property type="entry name" value="DUF2790"/>
</dbReference>
<protein>
    <submittedName>
        <fullName evidence="2">DUF2790 domain-containing protein</fullName>
    </submittedName>
</protein>
<comment type="caution">
    <text evidence="2">The sequence shown here is derived from an EMBL/GenBank/DDBJ whole genome shotgun (WGS) entry which is preliminary data.</text>
</comment>
<name>A0A443ZR39_9PSED</name>
<feature type="chain" id="PRO_5019406919" evidence="1">
    <location>
        <begin position="23"/>
        <end position="111"/>
    </location>
</feature>
<dbReference type="RefSeq" id="WP_128325161.1">
    <property type="nucleotide sequence ID" value="NZ_QJRG01000047.1"/>
</dbReference>
<dbReference type="AlphaFoldDB" id="A0A443ZR39"/>
<evidence type="ECO:0000313" key="3">
    <source>
        <dbReference type="Proteomes" id="UP000288983"/>
    </source>
</evidence>